<dbReference type="PANTHER" id="PTHR32125:SF4">
    <property type="entry name" value="2-C-METHYL-D-ERYTHRITOL 4-PHOSPHATE CYTIDYLYLTRANSFERASE, CHLOROPLASTIC"/>
    <property type="match status" value="1"/>
</dbReference>
<feature type="site" description="Transition state stabilizer" evidence="7">
    <location>
        <position position="15"/>
    </location>
</feature>
<dbReference type="FunFam" id="3.90.550.10:FF:000003">
    <property type="entry name" value="2-C-methyl-D-erythritol 4-phosphate cytidylyltransferase"/>
    <property type="match status" value="1"/>
</dbReference>
<evidence type="ECO:0000256" key="4">
    <source>
        <dbReference type="ARBA" id="ARBA00022679"/>
    </source>
</evidence>
<protein>
    <recommendedName>
        <fullName evidence="7">2-C-methyl-D-erythritol 4-phosphate cytidylyltransferase</fullName>
        <ecNumber evidence="7">2.7.7.60</ecNumber>
    </recommendedName>
    <alternativeName>
        <fullName evidence="7">4-diphosphocytidyl-2C-methyl-D-erythritol synthase</fullName>
    </alternativeName>
    <alternativeName>
        <fullName evidence="7">MEP cytidylyltransferase</fullName>
        <shortName evidence="7">MCT</shortName>
    </alternativeName>
</protein>
<keyword evidence="4 7" id="KW-0808">Transferase</keyword>
<dbReference type="Pfam" id="PF01128">
    <property type="entry name" value="IspD"/>
    <property type="match status" value="1"/>
</dbReference>
<dbReference type="STRING" id="1802583.A2311_06640"/>
<name>A0A1F4T9Q4_UNCSA</name>
<dbReference type="InterPro" id="IPR050088">
    <property type="entry name" value="IspD/TarI_cytidylyltransf_bact"/>
</dbReference>
<dbReference type="UniPathway" id="UPA00056">
    <property type="reaction ID" value="UER00093"/>
</dbReference>
<dbReference type="Proteomes" id="UP000178951">
    <property type="component" value="Unassembled WGS sequence"/>
</dbReference>
<dbReference type="Gene3D" id="3.90.550.10">
    <property type="entry name" value="Spore Coat Polysaccharide Biosynthesis Protein SpsA, Chain A"/>
    <property type="match status" value="1"/>
</dbReference>
<dbReference type="HAMAP" id="MF_00108">
    <property type="entry name" value="IspD"/>
    <property type="match status" value="1"/>
</dbReference>
<comment type="caution">
    <text evidence="8">The sequence shown here is derived from an EMBL/GenBank/DDBJ whole genome shotgun (WGS) entry which is preliminary data.</text>
</comment>
<gene>
    <name evidence="7" type="primary">ispD</name>
    <name evidence="8" type="ORF">A2311_06640</name>
</gene>
<dbReference type="CDD" id="cd02516">
    <property type="entry name" value="CDP-ME_synthetase"/>
    <property type="match status" value="1"/>
</dbReference>
<dbReference type="SUPFAM" id="SSF53448">
    <property type="entry name" value="Nucleotide-diphospho-sugar transferases"/>
    <property type="match status" value="1"/>
</dbReference>
<dbReference type="PANTHER" id="PTHR32125">
    <property type="entry name" value="2-C-METHYL-D-ERYTHRITOL 4-PHOSPHATE CYTIDYLYLTRANSFERASE, CHLOROPLASTIC"/>
    <property type="match status" value="1"/>
</dbReference>
<evidence type="ECO:0000256" key="5">
    <source>
        <dbReference type="ARBA" id="ARBA00022695"/>
    </source>
</evidence>
<dbReference type="InterPro" id="IPR001228">
    <property type="entry name" value="IspD"/>
</dbReference>
<dbReference type="AlphaFoldDB" id="A0A1F4T9Q4"/>
<evidence type="ECO:0000256" key="3">
    <source>
        <dbReference type="ARBA" id="ARBA00009789"/>
    </source>
</evidence>
<feature type="site" description="Transition state stabilizer" evidence="7">
    <location>
        <position position="20"/>
    </location>
</feature>
<feature type="site" description="Positions MEP for the nucleophilic attack" evidence="7">
    <location>
        <position position="207"/>
    </location>
</feature>
<dbReference type="GO" id="GO:0050518">
    <property type="term" value="F:2-C-methyl-D-erythritol 4-phosphate cytidylyltransferase activity"/>
    <property type="evidence" value="ECO:0007669"/>
    <property type="project" value="UniProtKB-UniRule"/>
</dbReference>
<dbReference type="GO" id="GO:0019288">
    <property type="term" value="P:isopentenyl diphosphate biosynthetic process, methylerythritol 4-phosphate pathway"/>
    <property type="evidence" value="ECO:0007669"/>
    <property type="project" value="UniProtKB-UniRule"/>
</dbReference>
<feature type="site" description="Positions MEP for the nucleophilic attack" evidence="7">
    <location>
        <position position="150"/>
    </location>
</feature>
<sequence>MKNIAIIVAGGKGKRMGQPKQFLPIKGRPMLAWTVAAFDRAKIINGIILVVSKEQLRQAMKIKSPKILAVTVGGEERFDSVSNGLALLPPSAQFVVIHDGARPAITPEIISRSITEAKKTGAAVVGVPVKDTVKRVATFDAHVIQETLDRSVLWQAQTPQTFLVKIIRQAYAQMASGNKRHVTDDSILVEKLGIKVKMVMGSYFNLKVTTPEDLAIMSVILGRRSK</sequence>
<evidence type="ECO:0000313" key="8">
    <source>
        <dbReference type="EMBL" id="OGC29458.1"/>
    </source>
</evidence>
<evidence type="ECO:0000256" key="7">
    <source>
        <dbReference type="HAMAP-Rule" id="MF_00108"/>
    </source>
</evidence>
<reference evidence="8 9" key="1">
    <citation type="journal article" date="2016" name="Nat. Commun.">
        <title>Thousands of microbial genomes shed light on interconnected biogeochemical processes in an aquifer system.</title>
        <authorList>
            <person name="Anantharaman K."/>
            <person name="Brown C.T."/>
            <person name="Hug L.A."/>
            <person name="Sharon I."/>
            <person name="Castelle C.J."/>
            <person name="Probst A.J."/>
            <person name="Thomas B.C."/>
            <person name="Singh A."/>
            <person name="Wilkins M.J."/>
            <person name="Karaoz U."/>
            <person name="Brodie E.L."/>
            <person name="Williams K.H."/>
            <person name="Hubbard S.S."/>
            <person name="Banfield J.F."/>
        </authorList>
    </citation>
    <scope>NUCLEOTIDE SEQUENCE [LARGE SCALE GENOMIC DNA]</scope>
</reference>
<dbReference type="InterPro" id="IPR029044">
    <property type="entry name" value="Nucleotide-diphossugar_trans"/>
</dbReference>
<comment type="pathway">
    <text evidence="2 7">Isoprenoid biosynthesis; isopentenyl diphosphate biosynthesis via DXP pathway; isopentenyl diphosphate from 1-deoxy-D-xylulose 5-phosphate: step 2/6.</text>
</comment>
<organism evidence="8 9">
    <name type="scientific">candidate division WOR-1 bacterium RIFOXYB2_FULL_48_7</name>
    <dbReference type="NCBI Taxonomy" id="1802583"/>
    <lineage>
        <taxon>Bacteria</taxon>
        <taxon>Bacillati</taxon>
        <taxon>Saganbacteria</taxon>
    </lineage>
</organism>
<evidence type="ECO:0000313" key="9">
    <source>
        <dbReference type="Proteomes" id="UP000178951"/>
    </source>
</evidence>
<accession>A0A1F4T9Q4</accession>
<dbReference type="InterPro" id="IPR034683">
    <property type="entry name" value="IspD/TarI"/>
</dbReference>
<dbReference type="NCBIfam" id="TIGR00453">
    <property type="entry name" value="ispD"/>
    <property type="match status" value="1"/>
</dbReference>
<dbReference type="EMBL" id="MEUF01000090">
    <property type="protein sequence ID" value="OGC29458.1"/>
    <property type="molecule type" value="Genomic_DNA"/>
</dbReference>
<keyword evidence="5 7" id="KW-0548">Nucleotidyltransferase</keyword>
<comment type="function">
    <text evidence="7">Catalyzes the formation of 4-diphosphocytidyl-2-C-methyl-D-erythritol from CTP and 2-C-methyl-D-erythritol 4-phosphate (MEP).</text>
</comment>
<dbReference type="EC" id="2.7.7.60" evidence="7"/>
<comment type="catalytic activity">
    <reaction evidence="1 7">
        <text>2-C-methyl-D-erythritol 4-phosphate + CTP + H(+) = 4-CDP-2-C-methyl-D-erythritol + diphosphate</text>
        <dbReference type="Rhea" id="RHEA:13429"/>
        <dbReference type="ChEBI" id="CHEBI:15378"/>
        <dbReference type="ChEBI" id="CHEBI:33019"/>
        <dbReference type="ChEBI" id="CHEBI:37563"/>
        <dbReference type="ChEBI" id="CHEBI:57823"/>
        <dbReference type="ChEBI" id="CHEBI:58262"/>
        <dbReference type="EC" id="2.7.7.60"/>
    </reaction>
</comment>
<proteinExistence type="inferred from homology"/>
<evidence type="ECO:0000256" key="1">
    <source>
        <dbReference type="ARBA" id="ARBA00001282"/>
    </source>
</evidence>
<comment type="similarity">
    <text evidence="3 7">Belongs to the IspD/TarI cytidylyltransferase family. IspD subfamily.</text>
</comment>
<dbReference type="PROSITE" id="PS01295">
    <property type="entry name" value="ISPD"/>
    <property type="match status" value="1"/>
</dbReference>
<keyword evidence="6 7" id="KW-0414">Isoprene biosynthesis</keyword>
<dbReference type="InterPro" id="IPR018294">
    <property type="entry name" value="ISPD_synthase_CS"/>
</dbReference>
<evidence type="ECO:0000256" key="2">
    <source>
        <dbReference type="ARBA" id="ARBA00004787"/>
    </source>
</evidence>
<evidence type="ECO:0000256" key="6">
    <source>
        <dbReference type="ARBA" id="ARBA00023229"/>
    </source>
</evidence>